<protein>
    <submittedName>
        <fullName evidence="1">Uncharacterized protein</fullName>
    </submittedName>
</protein>
<reference evidence="1 2" key="1">
    <citation type="submission" date="2022-04" db="EMBL/GenBank/DDBJ databases">
        <title>Positive selection, recombination, and allopatry shape intraspecific diversity of widespread and dominant cyanobacteria.</title>
        <authorList>
            <person name="Wei J."/>
            <person name="Shu W."/>
            <person name="Hu C."/>
        </authorList>
    </citation>
    <scope>NUCLEOTIDE SEQUENCE [LARGE SCALE GENOMIC DNA]</scope>
    <source>
        <strain evidence="1 2">AS-A4</strain>
    </source>
</reference>
<evidence type="ECO:0000313" key="1">
    <source>
        <dbReference type="EMBL" id="MEP1057696.1"/>
    </source>
</evidence>
<dbReference type="Proteomes" id="UP001476950">
    <property type="component" value="Unassembled WGS sequence"/>
</dbReference>
<gene>
    <name evidence="1" type="ORF">NDI38_04540</name>
</gene>
<keyword evidence="2" id="KW-1185">Reference proteome</keyword>
<evidence type="ECO:0000313" key="2">
    <source>
        <dbReference type="Proteomes" id="UP001476950"/>
    </source>
</evidence>
<organism evidence="1 2">
    <name type="scientific">Stenomitos frigidus AS-A4</name>
    <dbReference type="NCBI Taxonomy" id="2933935"/>
    <lineage>
        <taxon>Bacteria</taxon>
        <taxon>Bacillati</taxon>
        <taxon>Cyanobacteriota</taxon>
        <taxon>Cyanophyceae</taxon>
        <taxon>Leptolyngbyales</taxon>
        <taxon>Leptolyngbyaceae</taxon>
        <taxon>Stenomitos</taxon>
    </lineage>
</organism>
<sequence length="83" mass="9299">MMNEQLQKQNKLVDKLQGHLAFAIDDGTAEQVKDLAFALEAAINGLTALKTLAVNDEEMATRDKAYAEFESKRKKFMESPPKL</sequence>
<comment type="caution">
    <text evidence="1">The sequence shown here is derived from an EMBL/GenBank/DDBJ whole genome shotgun (WGS) entry which is preliminary data.</text>
</comment>
<proteinExistence type="predicted"/>
<accession>A0ABV0KEQ0</accession>
<dbReference type="EMBL" id="JAMPLM010000002">
    <property type="protein sequence ID" value="MEP1057696.1"/>
    <property type="molecule type" value="Genomic_DNA"/>
</dbReference>
<name>A0ABV0KEQ0_9CYAN</name>
<dbReference type="RefSeq" id="WP_190450726.1">
    <property type="nucleotide sequence ID" value="NZ_JAMPLM010000002.1"/>
</dbReference>